<comment type="subcellular location">
    <subcellularLocation>
        <location evidence="1 10">Preautophagosomal structure membrane</location>
        <topology evidence="1 10">Multi-pass membrane protein</topology>
    </subcellularLocation>
</comment>
<dbReference type="GO" id="GO:0005776">
    <property type="term" value="C:autophagosome"/>
    <property type="evidence" value="ECO:0007669"/>
    <property type="project" value="TreeGrafter"/>
</dbReference>
<feature type="transmembrane region" description="Helical" evidence="10">
    <location>
        <begin position="256"/>
        <end position="276"/>
    </location>
</feature>
<feature type="transmembrane region" description="Helical" evidence="10">
    <location>
        <begin position="306"/>
        <end position="326"/>
    </location>
</feature>
<dbReference type="GO" id="GO:0034045">
    <property type="term" value="C:phagophore assembly site membrane"/>
    <property type="evidence" value="ECO:0007669"/>
    <property type="project" value="UniProtKB-SubCell"/>
</dbReference>
<feature type="transmembrane region" description="Helical" evidence="10">
    <location>
        <begin position="561"/>
        <end position="579"/>
    </location>
</feature>
<proteinExistence type="inferred from homology"/>
<dbReference type="GO" id="GO:0034727">
    <property type="term" value="P:piecemeal microautophagy of the nucleus"/>
    <property type="evidence" value="ECO:0007669"/>
    <property type="project" value="TreeGrafter"/>
</dbReference>
<dbReference type="InterPro" id="IPR007241">
    <property type="entry name" value="Autophagy-rel_prot_9"/>
</dbReference>
<evidence type="ECO:0000256" key="1">
    <source>
        <dbReference type="ARBA" id="ARBA00004511"/>
    </source>
</evidence>
<evidence type="ECO:0000256" key="3">
    <source>
        <dbReference type="ARBA" id="ARBA00018074"/>
    </source>
</evidence>
<dbReference type="GO" id="GO:0034497">
    <property type="term" value="P:protein localization to phagophore assembly site"/>
    <property type="evidence" value="ECO:0007669"/>
    <property type="project" value="TreeGrafter"/>
</dbReference>
<evidence type="ECO:0000256" key="10">
    <source>
        <dbReference type="RuleBase" id="RU364027"/>
    </source>
</evidence>
<comment type="function">
    <text evidence="10">Phospholipid scramblase involved in autophagy. Cycles between the preautophagosomal structure/phagophore assembly site (PAS) and the cytoplasmic vesicle pool and supplies membrane for the growing autophagosome. Lipid scramblase activity plays a key role in preautophagosomal structure/phagophore assembly by distributing the phospholipids that arrive through ATG2 from the cytoplasmic to the luminal leaflet of the bilayer, thereby driving autophagosomal membrane expansion.</text>
</comment>
<evidence type="ECO:0000256" key="8">
    <source>
        <dbReference type="ARBA" id="ARBA00023055"/>
    </source>
</evidence>
<evidence type="ECO:0000256" key="2">
    <source>
        <dbReference type="ARBA" id="ARBA00006185"/>
    </source>
</evidence>
<name>A0AAD3CMS7_9STRA</name>
<keyword evidence="13" id="KW-1185">Reference proteome</keyword>
<sequence>MSNLYSQQHDSSDETDSDSVWDELSDQQTYEIQQHQDRHAYQPPNPNFNEQTKQIQQAVTSTANRIATAAKTVAHSAQQRVNRNGLWQHGDGSDSVSEGDDMSYDGPYANKSPKKTQLGLGLGFGNLNREYSNRREQAEQNSPYADFGLRESASSLFKSSVQYGNNYFSSQDASDQSARLLDHNYGMDAELGLNGSATTENSNSNGFSSEKKFVFLENFRIKRDNWGTVANLDLFLSSLYNYYYHRGLVPIIGKGIVELISLFFTLWLSVFLMVYLDWYGLWECRDETTCRPFLSNYILENPLMQLTFWNFLMMLYILLFSAYGLFSISKFVSNIKDALEAKYIFEDKLGISARKLEGGAVEWYEIVQKLLQLQQTGEYKFAINGQNIKDELVVAQRILRRENFMIAFFNLDLLDLTIPIPSKNGAKSKQKFYSKTLEWSIYFCVLSYMFSHNYKIRPAFCMDAVALQRRFIFCGVAHAILMPFLLFFMTLHFFLQNLYDFRTTKQYLGPREWSDIAKWKFREFNEYPHIFERRLEPSYQAAEDYLKLFTPSSMLNSVGQIMVFLSGSLGAVCVALAAMNDAILLHVKIKNWNLLWYVGILGVLYSIGKSLLPDNNSYLKYHKNLFAEMDDSLVRVSNHTHYYPQFWKKRGWDEIIKSAFSDLFQYKVKLFVLEIISIILAPIILCYSLPPCAFSICSFVQNTKMEVSGTGDHCGFACFDFDLFEDENWQGTDEVPSSPNRTSDFYANFNSQRRPKTRMGKMEKSFFSFKTQNPGWRCASSGQNLVDRVQDYQTEKANALARERQHHIAAAARQIAMLSELEKSRQDIRVDPHINVDQINEEYIQPPLDQENVDKHIASEELPPKQENHRVKFTDLPSTPQIGTLRNMSRSNLSALASVLKYDDVGLSAELNGLLNISSLDPMMSTLFNGSIGHSIPVTSIDESRLEGTGEDRLAQHQVNQYMMLEKYHSQLRSRQESIQEESPDVT</sequence>
<evidence type="ECO:0000313" key="12">
    <source>
        <dbReference type="EMBL" id="GFH48833.1"/>
    </source>
</evidence>
<evidence type="ECO:0000256" key="4">
    <source>
        <dbReference type="ARBA" id="ARBA00022448"/>
    </source>
</evidence>
<evidence type="ECO:0000256" key="6">
    <source>
        <dbReference type="ARBA" id="ARBA00022989"/>
    </source>
</evidence>
<dbReference type="PANTHER" id="PTHR13038">
    <property type="entry name" value="APG9 AUTOPHAGY 9"/>
    <property type="match status" value="1"/>
</dbReference>
<dbReference type="GO" id="GO:0006869">
    <property type="term" value="P:lipid transport"/>
    <property type="evidence" value="ECO:0007669"/>
    <property type="project" value="UniProtKB-KW"/>
</dbReference>
<dbReference type="EMBL" id="BLLK01000029">
    <property type="protein sequence ID" value="GFH48833.1"/>
    <property type="molecule type" value="Genomic_DNA"/>
</dbReference>
<keyword evidence="5 10" id="KW-0812">Transmembrane</keyword>
<evidence type="ECO:0000256" key="9">
    <source>
        <dbReference type="ARBA" id="ARBA00023136"/>
    </source>
</evidence>
<keyword evidence="4 10" id="KW-0813">Transport</keyword>
<evidence type="ECO:0000256" key="7">
    <source>
        <dbReference type="ARBA" id="ARBA00023006"/>
    </source>
</evidence>
<comment type="caution">
    <text evidence="12">The sequence shown here is derived from an EMBL/GenBank/DDBJ whole genome shotgun (WGS) entry which is preliminary data.</text>
</comment>
<comment type="similarity">
    <text evidence="2 10">Belongs to the ATG9 family.</text>
</comment>
<dbReference type="GO" id="GO:0000422">
    <property type="term" value="P:autophagy of mitochondrion"/>
    <property type="evidence" value="ECO:0007669"/>
    <property type="project" value="TreeGrafter"/>
</dbReference>
<feature type="transmembrane region" description="Helical" evidence="10">
    <location>
        <begin position="594"/>
        <end position="612"/>
    </location>
</feature>
<protein>
    <recommendedName>
        <fullName evidence="3 10">Autophagy-related protein 9</fullName>
    </recommendedName>
</protein>
<gene>
    <name evidence="12" type="ORF">CTEN210_05309</name>
</gene>
<keyword evidence="8 10" id="KW-0445">Lipid transport</keyword>
<evidence type="ECO:0000256" key="5">
    <source>
        <dbReference type="ARBA" id="ARBA00022692"/>
    </source>
</evidence>
<accession>A0AAD3CMS7</accession>
<dbReference type="AlphaFoldDB" id="A0AAD3CMS7"/>
<keyword evidence="7 10" id="KW-0072">Autophagy</keyword>
<dbReference type="Pfam" id="PF04109">
    <property type="entry name" value="ATG9"/>
    <property type="match status" value="1"/>
</dbReference>
<dbReference type="GO" id="GO:0061709">
    <property type="term" value="P:reticulophagy"/>
    <property type="evidence" value="ECO:0007669"/>
    <property type="project" value="TreeGrafter"/>
</dbReference>
<feature type="compositionally biased region" description="Acidic residues" evidence="11">
    <location>
        <begin position="13"/>
        <end position="25"/>
    </location>
</feature>
<keyword evidence="9 10" id="KW-0472">Membrane</keyword>
<dbReference type="PANTHER" id="PTHR13038:SF10">
    <property type="entry name" value="AUTOPHAGY-RELATED PROTEIN 9"/>
    <property type="match status" value="1"/>
</dbReference>
<feature type="region of interest" description="Disordered" evidence="11">
    <location>
        <begin position="70"/>
        <end position="120"/>
    </location>
</feature>
<evidence type="ECO:0000256" key="11">
    <source>
        <dbReference type="SAM" id="MobiDB-lite"/>
    </source>
</evidence>
<dbReference type="Proteomes" id="UP001054902">
    <property type="component" value="Unassembled WGS sequence"/>
</dbReference>
<reference evidence="12 13" key="1">
    <citation type="journal article" date="2021" name="Sci. Rep.">
        <title>The genome of the diatom Chaetoceros tenuissimus carries an ancient integrated fragment of an extant virus.</title>
        <authorList>
            <person name="Hongo Y."/>
            <person name="Kimura K."/>
            <person name="Takaki Y."/>
            <person name="Yoshida Y."/>
            <person name="Baba S."/>
            <person name="Kobayashi G."/>
            <person name="Nagasaki K."/>
            <person name="Hano T."/>
            <person name="Tomaru Y."/>
        </authorList>
    </citation>
    <scope>NUCLEOTIDE SEQUENCE [LARGE SCALE GENOMIC DNA]</scope>
    <source>
        <strain evidence="12 13">NIES-3715</strain>
    </source>
</reference>
<evidence type="ECO:0000313" key="13">
    <source>
        <dbReference type="Proteomes" id="UP001054902"/>
    </source>
</evidence>
<feature type="region of interest" description="Disordered" evidence="11">
    <location>
        <begin position="1"/>
        <end position="55"/>
    </location>
</feature>
<keyword evidence="6 10" id="KW-1133">Transmembrane helix</keyword>
<feature type="transmembrane region" description="Helical" evidence="10">
    <location>
        <begin position="470"/>
        <end position="495"/>
    </location>
</feature>
<organism evidence="12 13">
    <name type="scientific">Chaetoceros tenuissimus</name>
    <dbReference type="NCBI Taxonomy" id="426638"/>
    <lineage>
        <taxon>Eukaryota</taxon>
        <taxon>Sar</taxon>
        <taxon>Stramenopiles</taxon>
        <taxon>Ochrophyta</taxon>
        <taxon>Bacillariophyta</taxon>
        <taxon>Coscinodiscophyceae</taxon>
        <taxon>Chaetocerotophycidae</taxon>
        <taxon>Chaetocerotales</taxon>
        <taxon>Chaetocerotaceae</taxon>
        <taxon>Chaetoceros</taxon>
    </lineage>
</organism>
<feature type="transmembrane region" description="Helical" evidence="10">
    <location>
        <begin position="670"/>
        <end position="690"/>
    </location>
</feature>